<comment type="function">
    <text evidence="1">Serine hydrolase involved in the detoxification of formaldehyde.</text>
</comment>
<comment type="similarity">
    <text evidence="2">Belongs to the esterase D family.</text>
</comment>
<dbReference type="STRING" id="195883.A0A482WFC0"/>
<name>A0A482WFC0_LAOST</name>
<keyword evidence="5" id="KW-0719">Serine esterase</keyword>
<evidence type="ECO:0000256" key="7">
    <source>
        <dbReference type="ARBA" id="ARBA00032082"/>
    </source>
</evidence>
<dbReference type="EMBL" id="QKKF02037604">
    <property type="protein sequence ID" value="RZF32040.1"/>
    <property type="molecule type" value="Genomic_DNA"/>
</dbReference>
<dbReference type="OrthoDB" id="420518at2759"/>
<dbReference type="Pfam" id="PF00756">
    <property type="entry name" value="Esterase"/>
    <property type="match status" value="1"/>
</dbReference>
<dbReference type="SMR" id="A0A482WFC0"/>
<protein>
    <recommendedName>
        <fullName evidence="4">S-formylglutathione hydrolase</fullName>
        <ecNumber evidence="3">3.1.2.12</ecNumber>
    </recommendedName>
    <alternativeName>
        <fullName evidence="7">Esterase D</fullName>
    </alternativeName>
</protein>
<evidence type="ECO:0000256" key="5">
    <source>
        <dbReference type="ARBA" id="ARBA00022487"/>
    </source>
</evidence>
<evidence type="ECO:0000256" key="6">
    <source>
        <dbReference type="ARBA" id="ARBA00022801"/>
    </source>
</evidence>
<reference evidence="8 9" key="1">
    <citation type="journal article" date="2017" name="Gigascience">
        <title>Genome sequence of the small brown planthopper, Laodelphax striatellus.</title>
        <authorList>
            <person name="Zhu J."/>
            <person name="Jiang F."/>
            <person name="Wang X."/>
            <person name="Yang P."/>
            <person name="Bao Y."/>
            <person name="Zhao W."/>
            <person name="Wang W."/>
            <person name="Lu H."/>
            <person name="Wang Q."/>
            <person name="Cui N."/>
            <person name="Li J."/>
            <person name="Chen X."/>
            <person name="Luo L."/>
            <person name="Yu J."/>
            <person name="Kang L."/>
            <person name="Cui F."/>
        </authorList>
    </citation>
    <scope>NUCLEOTIDE SEQUENCE [LARGE SCALE GENOMIC DNA]</scope>
    <source>
        <strain evidence="8">Lst14</strain>
    </source>
</reference>
<comment type="caution">
    <text evidence="8">The sequence shown here is derived from an EMBL/GenBank/DDBJ whole genome shotgun (WGS) entry which is preliminary data.</text>
</comment>
<dbReference type="GO" id="GO:0018738">
    <property type="term" value="F:S-formylglutathione hydrolase activity"/>
    <property type="evidence" value="ECO:0007669"/>
    <property type="project" value="UniProtKB-EC"/>
</dbReference>
<dbReference type="GO" id="GO:0046294">
    <property type="term" value="P:formaldehyde catabolic process"/>
    <property type="evidence" value="ECO:0007669"/>
    <property type="project" value="InterPro"/>
</dbReference>
<dbReference type="InterPro" id="IPR029058">
    <property type="entry name" value="AB_hydrolase_fold"/>
</dbReference>
<dbReference type="GO" id="GO:0005829">
    <property type="term" value="C:cytosol"/>
    <property type="evidence" value="ECO:0007669"/>
    <property type="project" value="TreeGrafter"/>
</dbReference>
<dbReference type="PANTHER" id="PTHR10061">
    <property type="entry name" value="S-FORMYLGLUTATHIONE HYDROLASE"/>
    <property type="match status" value="1"/>
</dbReference>
<organism evidence="8 9">
    <name type="scientific">Laodelphax striatellus</name>
    <name type="common">Small brown planthopper</name>
    <name type="synonym">Delphax striatella</name>
    <dbReference type="NCBI Taxonomy" id="195883"/>
    <lineage>
        <taxon>Eukaryota</taxon>
        <taxon>Metazoa</taxon>
        <taxon>Ecdysozoa</taxon>
        <taxon>Arthropoda</taxon>
        <taxon>Hexapoda</taxon>
        <taxon>Insecta</taxon>
        <taxon>Pterygota</taxon>
        <taxon>Neoptera</taxon>
        <taxon>Paraneoptera</taxon>
        <taxon>Hemiptera</taxon>
        <taxon>Auchenorrhyncha</taxon>
        <taxon>Fulgoroidea</taxon>
        <taxon>Delphacidae</taxon>
        <taxon>Criomorphinae</taxon>
        <taxon>Laodelphax</taxon>
    </lineage>
</organism>
<dbReference type="AlphaFoldDB" id="A0A482WFC0"/>
<evidence type="ECO:0000256" key="1">
    <source>
        <dbReference type="ARBA" id="ARBA00002608"/>
    </source>
</evidence>
<evidence type="ECO:0000313" key="8">
    <source>
        <dbReference type="EMBL" id="RZF32040.1"/>
    </source>
</evidence>
<accession>A0A482WFC0</accession>
<dbReference type="GO" id="GO:0052689">
    <property type="term" value="F:carboxylic ester hydrolase activity"/>
    <property type="evidence" value="ECO:0007669"/>
    <property type="project" value="UniProtKB-KW"/>
</dbReference>
<dbReference type="InterPro" id="IPR000801">
    <property type="entry name" value="Esterase-like"/>
</dbReference>
<dbReference type="Gene3D" id="3.40.50.1820">
    <property type="entry name" value="alpha/beta hydrolase"/>
    <property type="match status" value="1"/>
</dbReference>
<keyword evidence="9" id="KW-1185">Reference proteome</keyword>
<proteinExistence type="inferred from homology"/>
<dbReference type="EC" id="3.1.2.12" evidence="3"/>
<sequence length="304" mass="34527">MALNEVSSSRCFGGYQKVFSHDSKELKCRMKFAIYIPVEADSQRVPVIYWLSGLECNELNFVQKAGGQRFAAEHGFAVVCPDTSPRGCGIAGEDDKWDFGTAAGFYLDASHEPWATNYRMYSYVTQELPQLINEHFPIDGSKQSIMGHRFAFHYLILSLESALVQGGAKRTDGFEYSSRPKVSYLVSFFGKFQSGQIQECIGVCTDLPSDLASPVGRQAFRGYFGDDTEDKWSNWDATCLVEHYDGPPLEILSIRIAADMQENGWRREEALDRVLWRSRLRRRNADPFKWDKGKAKEEEEEDCA</sequence>
<evidence type="ECO:0000256" key="4">
    <source>
        <dbReference type="ARBA" id="ARBA00016774"/>
    </source>
</evidence>
<evidence type="ECO:0000313" key="9">
    <source>
        <dbReference type="Proteomes" id="UP000291343"/>
    </source>
</evidence>
<gene>
    <name evidence="8" type="ORF">LSTR_LSTR005944</name>
</gene>
<dbReference type="PANTHER" id="PTHR10061:SF0">
    <property type="entry name" value="S-FORMYLGLUTATHIONE HYDROLASE"/>
    <property type="match status" value="1"/>
</dbReference>
<evidence type="ECO:0000256" key="3">
    <source>
        <dbReference type="ARBA" id="ARBA00012479"/>
    </source>
</evidence>
<dbReference type="SUPFAM" id="SSF53474">
    <property type="entry name" value="alpha/beta-Hydrolases"/>
    <property type="match status" value="1"/>
</dbReference>
<keyword evidence="6" id="KW-0378">Hydrolase</keyword>
<dbReference type="FunCoup" id="A0A482WFC0">
    <property type="interactions" value="1239"/>
</dbReference>
<dbReference type="Proteomes" id="UP000291343">
    <property type="component" value="Unassembled WGS sequence"/>
</dbReference>
<evidence type="ECO:0000256" key="2">
    <source>
        <dbReference type="ARBA" id="ARBA00005622"/>
    </source>
</evidence>
<dbReference type="InterPro" id="IPR014186">
    <property type="entry name" value="S-formylglutathione_hydrol"/>
</dbReference>
<dbReference type="InParanoid" id="A0A482WFC0"/>